<evidence type="ECO:0000313" key="12">
    <source>
        <dbReference type="EMBL" id="MBB5223468.1"/>
    </source>
</evidence>
<feature type="transmembrane region" description="Helical" evidence="9">
    <location>
        <begin position="137"/>
        <end position="158"/>
    </location>
</feature>
<dbReference type="InterPro" id="IPR036640">
    <property type="entry name" value="ABC1_TM_sf"/>
</dbReference>
<gene>
    <name evidence="12" type="ORF">HNP73_003415</name>
</gene>
<dbReference type="InterPro" id="IPR027417">
    <property type="entry name" value="P-loop_NTPase"/>
</dbReference>
<dbReference type="EMBL" id="JACHFM010000003">
    <property type="protein sequence ID" value="MBB5223468.1"/>
    <property type="molecule type" value="Genomic_DNA"/>
</dbReference>
<proteinExistence type="predicted"/>
<name>A0A840SSB5_9RHOB</name>
<dbReference type="FunFam" id="3.40.50.300:FF:000221">
    <property type="entry name" value="Multidrug ABC transporter ATP-binding protein"/>
    <property type="match status" value="1"/>
</dbReference>
<dbReference type="PROSITE" id="PS00211">
    <property type="entry name" value="ABC_TRANSPORTER_1"/>
    <property type="match status" value="1"/>
</dbReference>
<dbReference type="InterPro" id="IPR011527">
    <property type="entry name" value="ABC1_TM_dom"/>
</dbReference>
<reference evidence="12 13" key="1">
    <citation type="submission" date="2020-08" db="EMBL/GenBank/DDBJ databases">
        <title>Genomic Encyclopedia of Type Strains, Phase IV (KMG-IV): sequencing the most valuable type-strain genomes for metagenomic binning, comparative biology and taxonomic classification.</title>
        <authorList>
            <person name="Goeker M."/>
        </authorList>
    </citation>
    <scope>NUCLEOTIDE SEQUENCE [LARGE SCALE GENOMIC DNA]</scope>
    <source>
        <strain evidence="12 13">DSM 101730</strain>
    </source>
</reference>
<dbReference type="Pfam" id="PF00664">
    <property type="entry name" value="ABC_membrane"/>
    <property type="match status" value="1"/>
</dbReference>
<feature type="transmembrane region" description="Helical" evidence="9">
    <location>
        <begin position="65"/>
        <end position="84"/>
    </location>
</feature>
<evidence type="ECO:0000256" key="1">
    <source>
        <dbReference type="ARBA" id="ARBA00004651"/>
    </source>
</evidence>
<evidence type="ECO:0000256" key="9">
    <source>
        <dbReference type="SAM" id="Phobius"/>
    </source>
</evidence>
<dbReference type="InterPro" id="IPR017871">
    <property type="entry name" value="ABC_transporter-like_CS"/>
</dbReference>
<evidence type="ECO:0000259" key="10">
    <source>
        <dbReference type="PROSITE" id="PS50893"/>
    </source>
</evidence>
<evidence type="ECO:0000256" key="5">
    <source>
        <dbReference type="ARBA" id="ARBA00022741"/>
    </source>
</evidence>
<evidence type="ECO:0000256" key="7">
    <source>
        <dbReference type="ARBA" id="ARBA00022989"/>
    </source>
</evidence>
<dbReference type="InterPro" id="IPR003593">
    <property type="entry name" value="AAA+_ATPase"/>
</dbReference>
<evidence type="ECO:0000256" key="6">
    <source>
        <dbReference type="ARBA" id="ARBA00022840"/>
    </source>
</evidence>
<dbReference type="GO" id="GO:0005886">
    <property type="term" value="C:plasma membrane"/>
    <property type="evidence" value="ECO:0007669"/>
    <property type="project" value="UniProtKB-SubCell"/>
</dbReference>
<accession>A0A840SSB5</accession>
<dbReference type="GO" id="GO:0005524">
    <property type="term" value="F:ATP binding"/>
    <property type="evidence" value="ECO:0007669"/>
    <property type="project" value="UniProtKB-KW"/>
</dbReference>
<evidence type="ECO:0000256" key="2">
    <source>
        <dbReference type="ARBA" id="ARBA00022448"/>
    </source>
</evidence>
<feature type="transmembrane region" description="Helical" evidence="9">
    <location>
        <begin position="25"/>
        <end position="45"/>
    </location>
</feature>
<keyword evidence="6 12" id="KW-0067">ATP-binding</keyword>
<dbReference type="SUPFAM" id="SSF52540">
    <property type="entry name" value="P-loop containing nucleoside triphosphate hydrolases"/>
    <property type="match status" value="1"/>
</dbReference>
<dbReference type="SMART" id="SM00382">
    <property type="entry name" value="AAA"/>
    <property type="match status" value="1"/>
</dbReference>
<evidence type="ECO:0000259" key="11">
    <source>
        <dbReference type="PROSITE" id="PS50929"/>
    </source>
</evidence>
<feature type="transmembrane region" description="Helical" evidence="9">
    <location>
        <begin position="164"/>
        <end position="181"/>
    </location>
</feature>
<keyword evidence="3" id="KW-1003">Cell membrane</keyword>
<keyword evidence="13" id="KW-1185">Reference proteome</keyword>
<keyword evidence="12" id="KW-0378">Hydrolase</keyword>
<dbReference type="Gene3D" id="1.20.1560.10">
    <property type="entry name" value="ABC transporter type 1, transmembrane domain"/>
    <property type="match status" value="1"/>
</dbReference>
<dbReference type="SUPFAM" id="SSF90123">
    <property type="entry name" value="ABC transporter transmembrane region"/>
    <property type="match status" value="1"/>
</dbReference>
<sequence length="582" mass="63292">MTQRNTARHTSPWWRLWRDWLRPHWGLLAISLAMTGIVALASAGYSKLIQLVMTAFQGDTSGVAWWGPAGVIVLSAANGIGQYFRETTSTRVTTRMETELRKTMFERLVGTDLAKLQTEAPAGLAARFSSDITLIGTAVRALLGGLTGTLTIIATFIVLLTIDWQLTIAICLIFGIALVPVNRIGRRLRGLAGRTQVEVATMTSEVTEGLAGIRMARTYRLEEPLTAHADDLFERLFGLRIRQNRWQARISPIMEILIGVAVAVLLYAVAVRVRAETITIADFTALLTGLGVISSPARRLGGNYATVQQGAAALDRVFQLFDAEKTILDGPVTLPHAAGQLRFDDVTFAYPNGYVALEDLSFTAEPGQKVAFVGRSGAGKSTVFNLIPRLYDPTSGRILLDGHDLRELTLASLRDQIAVVSQESVLLTGTVAENIGFGRRTATREEIEAAARDAAADRFIRALPLGYDTPVVPSAGQFSGGERQRLSIARAMLRDAPVLLLDEPTSALDAESESLIRGALDKLAHGRTTLVIAHRLATILDSDLIIVMDRGRIVEKGTHAELLERSGLYADLYQLQFAHTGD</sequence>
<dbReference type="Gene3D" id="3.40.50.300">
    <property type="entry name" value="P-loop containing nucleotide triphosphate hydrolases"/>
    <property type="match status" value="1"/>
</dbReference>
<feature type="domain" description="ABC transmembrane type-1" evidence="11">
    <location>
        <begin position="29"/>
        <end position="309"/>
    </location>
</feature>
<dbReference type="InterPro" id="IPR039421">
    <property type="entry name" value="Type_1_exporter"/>
</dbReference>
<feature type="domain" description="ABC transporter" evidence="10">
    <location>
        <begin position="341"/>
        <end position="575"/>
    </location>
</feature>
<dbReference type="RefSeq" id="WP_184152282.1">
    <property type="nucleotide sequence ID" value="NZ_JACHFM010000003.1"/>
</dbReference>
<dbReference type="Proteomes" id="UP000549457">
    <property type="component" value="Unassembled WGS sequence"/>
</dbReference>
<dbReference type="PROSITE" id="PS50929">
    <property type="entry name" value="ABC_TM1F"/>
    <property type="match status" value="1"/>
</dbReference>
<protein>
    <submittedName>
        <fullName evidence="12">Subfamily B ATP-binding cassette protein MsbA</fullName>
        <ecNumber evidence="12">3.6.3.-</ecNumber>
    </submittedName>
</protein>
<organism evidence="12 13">
    <name type="scientific">Amaricoccus macauensis</name>
    <dbReference type="NCBI Taxonomy" id="57001"/>
    <lineage>
        <taxon>Bacteria</taxon>
        <taxon>Pseudomonadati</taxon>
        <taxon>Pseudomonadota</taxon>
        <taxon>Alphaproteobacteria</taxon>
        <taxon>Rhodobacterales</taxon>
        <taxon>Paracoccaceae</taxon>
        <taxon>Amaricoccus</taxon>
    </lineage>
</organism>
<dbReference type="GO" id="GO:0016887">
    <property type="term" value="F:ATP hydrolysis activity"/>
    <property type="evidence" value="ECO:0007669"/>
    <property type="project" value="InterPro"/>
</dbReference>
<evidence type="ECO:0000256" key="4">
    <source>
        <dbReference type="ARBA" id="ARBA00022692"/>
    </source>
</evidence>
<keyword evidence="7 9" id="KW-1133">Transmembrane helix</keyword>
<keyword evidence="8 9" id="KW-0472">Membrane</keyword>
<dbReference type="GO" id="GO:0015421">
    <property type="term" value="F:ABC-type oligopeptide transporter activity"/>
    <property type="evidence" value="ECO:0007669"/>
    <property type="project" value="TreeGrafter"/>
</dbReference>
<dbReference type="EC" id="3.6.3.-" evidence="12"/>
<dbReference type="PANTHER" id="PTHR43394:SF1">
    <property type="entry name" value="ATP-BINDING CASSETTE SUB-FAMILY B MEMBER 10, MITOCHONDRIAL"/>
    <property type="match status" value="1"/>
</dbReference>
<dbReference type="CDD" id="cd18552">
    <property type="entry name" value="ABC_6TM_MsbA_like"/>
    <property type="match status" value="1"/>
</dbReference>
<evidence type="ECO:0000256" key="3">
    <source>
        <dbReference type="ARBA" id="ARBA00022475"/>
    </source>
</evidence>
<comment type="caution">
    <text evidence="12">The sequence shown here is derived from an EMBL/GenBank/DDBJ whole genome shotgun (WGS) entry which is preliminary data.</text>
</comment>
<dbReference type="InterPro" id="IPR003439">
    <property type="entry name" value="ABC_transporter-like_ATP-bd"/>
</dbReference>
<feature type="transmembrane region" description="Helical" evidence="9">
    <location>
        <begin position="250"/>
        <end position="270"/>
    </location>
</feature>
<dbReference type="Pfam" id="PF00005">
    <property type="entry name" value="ABC_tran"/>
    <property type="match status" value="1"/>
</dbReference>
<comment type="subcellular location">
    <subcellularLocation>
        <location evidence="1">Cell membrane</location>
        <topology evidence="1">Multi-pass membrane protein</topology>
    </subcellularLocation>
</comment>
<keyword evidence="2" id="KW-0813">Transport</keyword>
<keyword evidence="5" id="KW-0547">Nucleotide-binding</keyword>
<dbReference type="AlphaFoldDB" id="A0A840SSB5"/>
<evidence type="ECO:0000256" key="8">
    <source>
        <dbReference type="ARBA" id="ARBA00023136"/>
    </source>
</evidence>
<evidence type="ECO:0000313" key="13">
    <source>
        <dbReference type="Proteomes" id="UP000549457"/>
    </source>
</evidence>
<dbReference type="PROSITE" id="PS50893">
    <property type="entry name" value="ABC_TRANSPORTER_2"/>
    <property type="match status" value="1"/>
</dbReference>
<keyword evidence="4 9" id="KW-0812">Transmembrane</keyword>
<dbReference type="PANTHER" id="PTHR43394">
    <property type="entry name" value="ATP-DEPENDENT PERMEASE MDL1, MITOCHONDRIAL"/>
    <property type="match status" value="1"/>
</dbReference>